<dbReference type="InterPro" id="IPR016170">
    <property type="entry name" value="Cytok_DH_C_sf"/>
</dbReference>
<evidence type="ECO:0000256" key="1">
    <source>
        <dbReference type="ARBA" id="ARBA00001974"/>
    </source>
</evidence>
<dbReference type="AlphaFoldDB" id="A0AAD2EER2"/>
<dbReference type="SUPFAM" id="SSF55103">
    <property type="entry name" value="FAD-linked oxidases, C-terminal domain"/>
    <property type="match status" value="1"/>
</dbReference>
<keyword evidence="4" id="KW-0285">Flavoprotein</keyword>
<proteinExistence type="inferred from homology"/>
<feature type="chain" id="PRO_5042249931" description="cytokinin dehydrogenase" evidence="8">
    <location>
        <begin position="23"/>
        <end position="532"/>
    </location>
</feature>
<dbReference type="InterPro" id="IPR006094">
    <property type="entry name" value="Oxid_FAD_bind_N"/>
</dbReference>
<dbReference type="InterPro" id="IPR050432">
    <property type="entry name" value="FAD-linked_Oxidoreductases_BP"/>
</dbReference>
<evidence type="ECO:0000256" key="4">
    <source>
        <dbReference type="ARBA" id="ARBA00022630"/>
    </source>
</evidence>
<dbReference type="InterPro" id="IPR016164">
    <property type="entry name" value="FAD-linked_Oxase-like_C"/>
</dbReference>
<dbReference type="Gene3D" id="3.30.465.10">
    <property type="match status" value="1"/>
</dbReference>
<evidence type="ECO:0000256" key="2">
    <source>
        <dbReference type="ARBA" id="ARBA00005466"/>
    </source>
</evidence>
<evidence type="ECO:0000259" key="9">
    <source>
        <dbReference type="PROSITE" id="PS51387"/>
    </source>
</evidence>
<evidence type="ECO:0000256" key="6">
    <source>
        <dbReference type="ARBA" id="ARBA00023002"/>
    </source>
</evidence>
<dbReference type="Gene3D" id="3.40.462.10">
    <property type="entry name" value="FAD-linked oxidases, C-terminal domain"/>
    <property type="match status" value="1"/>
</dbReference>
<feature type="signal peptide" evidence="8">
    <location>
        <begin position="1"/>
        <end position="22"/>
    </location>
</feature>
<dbReference type="InterPro" id="IPR016167">
    <property type="entry name" value="FAD-bd_PCMH_sub1"/>
</dbReference>
<evidence type="ECO:0000256" key="8">
    <source>
        <dbReference type="SAM" id="SignalP"/>
    </source>
</evidence>
<sequence>MDFSTRIVLIVLSIAYVNLVSIKATMADASSNQFAGKLRQSKNAVPCNFDSLTVRAKLRYDPEAIGLASTDYGHIVRDIPFAVLYPTSSDDITELIKFSNKCPLPFNVSARGYGHSVRGQDMSHNGIVVNMLSLNEQYKNATGIRVSTAGHYADVGGEQLWIDVLNATLQHGLAPVSWTDYLYLTVGGTLSNAGISGQTFLHGPQISNVLEMDVITGKGDFMTCSKDKNSELFFAVLGGLGQFGIINRARIVLAKAPKRVKWVKMLYYDFSIFTRDQEHLISINGLDYLEGELMMDYTPIDDWRSPFFTPYNESQISSLLKKHGILYCIEMVKYYDDETANLVDKEVQRLQVGLNYIPGFSFTRDETYVDFLNRVRQGELTLRSKGLWDVPHPWLNLFVPKSRIMDFNAGVIVDILHREKKTKGPLLFYPTTKTKWDDRMSAVTPDEDIFYILGLLHSGNFSNWQDLDNQNNEVLEFCDRAGIKLKQYLPHYKSKEDWIKQFGSKWNTFQRRKAQFDPRMILSPGQKIFNSV</sequence>
<evidence type="ECO:0000256" key="3">
    <source>
        <dbReference type="ARBA" id="ARBA00011928"/>
    </source>
</evidence>
<reference evidence="10" key="1">
    <citation type="submission" date="2023-05" db="EMBL/GenBank/DDBJ databases">
        <authorList>
            <person name="Huff M."/>
        </authorList>
    </citation>
    <scope>NUCLEOTIDE SEQUENCE</scope>
</reference>
<dbReference type="Pfam" id="PF01565">
    <property type="entry name" value="FAD_binding_4"/>
    <property type="match status" value="1"/>
</dbReference>
<dbReference type="EMBL" id="OU503057">
    <property type="protein sequence ID" value="CAI9786658.1"/>
    <property type="molecule type" value="Genomic_DNA"/>
</dbReference>
<evidence type="ECO:0000313" key="10">
    <source>
        <dbReference type="EMBL" id="CAI9786658.1"/>
    </source>
</evidence>
<dbReference type="Gene3D" id="3.30.43.10">
    <property type="entry name" value="Uridine Diphospho-n-acetylenolpyruvylglucosamine Reductase, domain 2"/>
    <property type="match status" value="1"/>
</dbReference>
<dbReference type="GO" id="GO:0071949">
    <property type="term" value="F:FAD binding"/>
    <property type="evidence" value="ECO:0007669"/>
    <property type="project" value="InterPro"/>
</dbReference>
<name>A0AAD2EER2_9LAMI</name>
<comment type="catalytic activity">
    <reaction evidence="7">
        <text>N(6)-dimethylallyladenine + A + H2O = 3-methyl-2-butenal + adenine + AH2</text>
        <dbReference type="Rhea" id="RHEA:13625"/>
        <dbReference type="ChEBI" id="CHEBI:13193"/>
        <dbReference type="ChEBI" id="CHEBI:15377"/>
        <dbReference type="ChEBI" id="CHEBI:15825"/>
        <dbReference type="ChEBI" id="CHEBI:16708"/>
        <dbReference type="ChEBI" id="CHEBI:17499"/>
        <dbReference type="ChEBI" id="CHEBI:17660"/>
        <dbReference type="EC" id="1.5.99.12"/>
    </reaction>
</comment>
<comment type="similarity">
    <text evidence="2">Belongs to the oxygen-dependent FAD-linked oxidoreductase family.</text>
</comment>
<dbReference type="PROSITE" id="PS51387">
    <property type="entry name" value="FAD_PCMH"/>
    <property type="match status" value="1"/>
</dbReference>
<comment type="cofactor">
    <cofactor evidence="1">
        <name>FAD</name>
        <dbReference type="ChEBI" id="CHEBI:57692"/>
    </cofactor>
</comment>
<gene>
    <name evidence="10" type="ORF">FPE_LOCUS34088</name>
</gene>
<keyword evidence="5" id="KW-0274">FAD</keyword>
<organism evidence="10 11">
    <name type="scientific">Fraxinus pennsylvanica</name>
    <dbReference type="NCBI Taxonomy" id="56036"/>
    <lineage>
        <taxon>Eukaryota</taxon>
        <taxon>Viridiplantae</taxon>
        <taxon>Streptophyta</taxon>
        <taxon>Embryophyta</taxon>
        <taxon>Tracheophyta</taxon>
        <taxon>Spermatophyta</taxon>
        <taxon>Magnoliopsida</taxon>
        <taxon>eudicotyledons</taxon>
        <taxon>Gunneridae</taxon>
        <taxon>Pentapetalae</taxon>
        <taxon>asterids</taxon>
        <taxon>lamiids</taxon>
        <taxon>Lamiales</taxon>
        <taxon>Oleaceae</taxon>
        <taxon>Oleeae</taxon>
        <taxon>Fraxinus</taxon>
    </lineage>
</organism>
<evidence type="ECO:0000313" key="11">
    <source>
        <dbReference type="Proteomes" id="UP000834106"/>
    </source>
</evidence>
<protein>
    <recommendedName>
        <fullName evidence="3">cytokinin dehydrogenase</fullName>
        <ecNumber evidence="3">1.5.99.12</ecNumber>
    </recommendedName>
</protein>
<feature type="domain" description="FAD-binding PCMH-type" evidence="9">
    <location>
        <begin position="76"/>
        <end position="256"/>
    </location>
</feature>
<dbReference type="Pfam" id="PF09265">
    <property type="entry name" value="Cytokin-bind"/>
    <property type="match status" value="1"/>
</dbReference>
<keyword evidence="11" id="KW-1185">Reference proteome</keyword>
<keyword evidence="8" id="KW-0732">Signal</keyword>
<dbReference type="Proteomes" id="UP000834106">
    <property type="component" value="Chromosome 22"/>
</dbReference>
<dbReference type="GO" id="GO:0009690">
    <property type="term" value="P:cytokinin metabolic process"/>
    <property type="evidence" value="ECO:0007669"/>
    <property type="project" value="InterPro"/>
</dbReference>
<evidence type="ECO:0000256" key="7">
    <source>
        <dbReference type="ARBA" id="ARBA00048224"/>
    </source>
</evidence>
<dbReference type="InterPro" id="IPR016166">
    <property type="entry name" value="FAD-bd_PCMH"/>
</dbReference>
<dbReference type="InterPro" id="IPR016169">
    <property type="entry name" value="FAD-bd_PCMH_sub2"/>
</dbReference>
<evidence type="ECO:0000256" key="5">
    <source>
        <dbReference type="ARBA" id="ARBA00022827"/>
    </source>
</evidence>
<accession>A0AAD2EER2</accession>
<dbReference type="PANTHER" id="PTHR13878">
    <property type="entry name" value="GULONOLACTONE OXIDASE"/>
    <property type="match status" value="1"/>
</dbReference>
<dbReference type="PANTHER" id="PTHR13878:SF127">
    <property type="entry name" value="CYTOKININ DEHYDROGENASE 3"/>
    <property type="match status" value="1"/>
</dbReference>
<keyword evidence="6" id="KW-0560">Oxidoreductase</keyword>
<dbReference type="InterPro" id="IPR015345">
    <property type="entry name" value="Cytokinin_DH_FAD/cytokin-bd"/>
</dbReference>
<dbReference type="InterPro" id="IPR036318">
    <property type="entry name" value="FAD-bd_PCMH-like_sf"/>
</dbReference>
<dbReference type="SUPFAM" id="SSF56176">
    <property type="entry name" value="FAD-binding/transporter-associated domain-like"/>
    <property type="match status" value="1"/>
</dbReference>
<dbReference type="EC" id="1.5.99.12" evidence="3"/>
<dbReference type="GO" id="GO:0019139">
    <property type="term" value="F:cytokinin dehydrogenase activity"/>
    <property type="evidence" value="ECO:0007669"/>
    <property type="project" value="UniProtKB-EC"/>
</dbReference>